<dbReference type="SUPFAM" id="SSF51445">
    <property type="entry name" value="(Trans)glycosidases"/>
    <property type="match status" value="1"/>
</dbReference>
<feature type="transmembrane region" description="Helical" evidence="1">
    <location>
        <begin position="15"/>
        <end position="33"/>
    </location>
</feature>
<feature type="domain" description="GH18" evidence="2">
    <location>
        <begin position="255"/>
        <end position="572"/>
    </location>
</feature>
<dbReference type="EMBL" id="CP118108">
    <property type="protein sequence ID" value="WDI01735.1"/>
    <property type="molecule type" value="Genomic_DNA"/>
</dbReference>
<sequence length="572" mass="63801">MAKGYRKKRRRKPSFTKRIAAIGFIGVGIYLLITTFNPQNIYEDADWRGFTKPIFVHGELMDYEAVGSGESLQLPLPVLQEAVDPAMRYEDGDGAIILTSPDKVLRLHVGKEEAELNTKEYELHTAPFEEQGIPYVPLQAVKEVYGVTVHEDMETGAVLLMNAGEVIQYGSAAGKDPEQEIPLYKEPDNSSAITAQMHPGDRVRIWSSNEDWHYVQMDDGYAGYTTAGKIKPTEKVTVPALESVPTAAEQRWKGKTINLAWEAVYNRAADPANLQTMKGVNVVSPTWFDITDGNGLVESKGDLEYVHKAKELGMEVWGLLSNSFDPDMTAEALSTYDRRTAIIQKMIEYAAAYQLDGINIDFENVYTEDGPLVTQFMRELRPYAKQNDLVLSIAVTPKSNSEMWSLFLDRRALGEIADYMMVMTYDEHWASSPTAGSVASLPWVTAAMNKIMVEDEVPADKLLLGIPSYTRVWSIQESGEDSGITSKAIGMDSAQDLIKQHKLTPTFSADTGQNYVEFTEGEVRNQIWLEDKTSLRARVDLASELKLAGIATWNRSFANKGAWAVLNGIHQR</sequence>
<dbReference type="InterPro" id="IPR012854">
    <property type="entry name" value="Cu_amine_oxidase-like_N"/>
</dbReference>
<dbReference type="PROSITE" id="PS51910">
    <property type="entry name" value="GH18_2"/>
    <property type="match status" value="1"/>
</dbReference>
<dbReference type="PANTHER" id="PTHR46066:SF2">
    <property type="entry name" value="CHITINASE DOMAIN-CONTAINING PROTEIN 1"/>
    <property type="match status" value="1"/>
</dbReference>
<evidence type="ECO:0000313" key="5">
    <source>
        <dbReference type="Proteomes" id="UP001220962"/>
    </source>
</evidence>
<dbReference type="InterPro" id="IPR017853">
    <property type="entry name" value="GH"/>
</dbReference>
<dbReference type="AlphaFoldDB" id="A0AAX3MY15"/>
<dbReference type="EMBL" id="CP118101">
    <property type="protein sequence ID" value="WDH82006.1"/>
    <property type="molecule type" value="Genomic_DNA"/>
</dbReference>
<protein>
    <submittedName>
        <fullName evidence="3">Glycosyl hydrolase family 18 protein</fullName>
    </submittedName>
</protein>
<dbReference type="InterPro" id="IPR029070">
    <property type="entry name" value="Chitinase_insertion_sf"/>
</dbReference>
<dbReference type="GO" id="GO:0008061">
    <property type="term" value="F:chitin binding"/>
    <property type="evidence" value="ECO:0007669"/>
    <property type="project" value="InterPro"/>
</dbReference>
<dbReference type="GO" id="GO:0016787">
    <property type="term" value="F:hydrolase activity"/>
    <property type="evidence" value="ECO:0007669"/>
    <property type="project" value="UniProtKB-KW"/>
</dbReference>
<dbReference type="InterPro" id="IPR036582">
    <property type="entry name" value="Mao_N_sf"/>
</dbReference>
<dbReference type="SUPFAM" id="SSF55383">
    <property type="entry name" value="Copper amine oxidase, domain N"/>
    <property type="match status" value="1"/>
</dbReference>
<evidence type="ECO:0000313" key="3">
    <source>
        <dbReference type="EMBL" id="WDH82006.1"/>
    </source>
</evidence>
<dbReference type="Pfam" id="PF07833">
    <property type="entry name" value="Cu_amine_oxidN1"/>
    <property type="match status" value="1"/>
</dbReference>
<keyword evidence="6" id="KW-1185">Reference proteome</keyword>
<evidence type="ECO:0000259" key="2">
    <source>
        <dbReference type="PROSITE" id="PS51910"/>
    </source>
</evidence>
<dbReference type="InterPro" id="IPR041382">
    <property type="entry name" value="SH3_16"/>
</dbReference>
<dbReference type="SMART" id="SM00636">
    <property type="entry name" value="Glyco_18"/>
    <property type="match status" value="1"/>
</dbReference>
<dbReference type="Proteomes" id="UP001221519">
    <property type="component" value="Chromosome"/>
</dbReference>
<organism evidence="3 5">
    <name type="scientific">Paenibacillus urinalis</name>
    <dbReference type="NCBI Taxonomy" id="521520"/>
    <lineage>
        <taxon>Bacteria</taxon>
        <taxon>Bacillati</taxon>
        <taxon>Bacillota</taxon>
        <taxon>Bacilli</taxon>
        <taxon>Bacillales</taxon>
        <taxon>Paenibacillaceae</taxon>
        <taxon>Paenibacillus</taxon>
    </lineage>
</organism>
<proteinExistence type="predicted"/>
<dbReference type="RefSeq" id="WP_047913765.1">
    <property type="nucleotide sequence ID" value="NZ_CP118101.1"/>
</dbReference>
<evidence type="ECO:0000313" key="4">
    <source>
        <dbReference type="EMBL" id="WDI01735.1"/>
    </source>
</evidence>
<keyword evidence="1" id="KW-0812">Transmembrane</keyword>
<dbReference type="Gene3D" id="2.30.30.40">
    <property type="entry name" value="SH3 Domains"/>
    <property type="match status" value="1"/>
</dbReference>
<dbReference type="InterPro" id="IPR011583">
    <property type="entry name" value="Chitinase_II/V-like_cat"/>
</dbReference>
<evidence type="ECO:0000256" key="1">
    <source>
        <dbReference type="SAM" id="Phobius"/>
    </source>
</evidence>
<keyword evidence="1" id="KW-1133">Transmembrane helix</keyword>
<reference evidence="3 6" key="1">
    <citation type="submission" date="2023-02" db="EMBL/GenBank/DDBJ databases">
        <title>Pathogen: clinical or host-associated sample.</title>
        <authorList>
            <person name="Hergert J."/>
            <person name="Casey R."/>
            <person name="Wagner J."/>
            <person name="Young E.L."/>
            <person name="Oakeson K.F."/>
        </authorList>
    </citation>
    <scope>NUCLEOTIDE SEQUENCE</scope>
    <source>
        <strain evidence="4 6">2022CK-00829</strain>
        <strain evidence="3">2022CK-00830</strain>
    </source>
</reference>
<gene>
    <name evidence="3" type="ORF">PUW23_21420</name>
    <name evidence="4" type="ORF">PUW25_21310</name>
</gene>
<dbReference type="Proteomes" id="UP001220962">
    <property type="component" value="Chromosome"/>
</dbReference>
<dbReference type="Gene3D" id="3.20.20.80">
    <property type="entry name" value="Glycosidases"/>
    <property type="match status" value="1"/>
</dbReference>
<dbReference type="Pfam" id="PF18348">
    <property type="entry name" value="SH3_16"/>
    <property type="match status" value="1"/>
</dbReference>
<name>A0AAX3MY15_9BACL</name>
<dbReference type="PANTHER" id="PTHR46066">
    <property type="entry name" value="CHITINASE DOMAIN-CONTAINING PROTEIN 1 FAMILY MEMBER"/>
    <property type="match status" value="1"/>
</dbReference>
<keyword evidence="3" id="KW-0378">Hydrolase</keyword>
<dbReference type="GO" id="GO:0005975">
    <property type="term" value="P:carbohydrate metabolic process"/>
    <property type="evidence" value="ECO:0007669"/>
    <property type="project" value="InterPro"/>
</dbReference>
<evidence type="ECO:0000313" key="6">
    <source>
        <dbReference type="Proteomes" id="UP001221519"/>
    </source>
</evidence>
<keyword evidence="1" id="KW-0472">Membrane</keyword>
<dbReference type="Pfam" id="PF00704">
    <property type="entry name" value="Glyco_hydro_18"/>
    <property type="match status" value="1"/>
</dbReference>
<dbReference type="Gene3D" id="3.10.50.10">
    <property type="match status" value="1"/>
</dbReference>
<accession>A0AAX3MY15</accession>
<dbReference type="InterPro" id="IPR001223">
    <property type="entry name" value="Glyco_hydro18_cat"/>
</dbReference>
<dbReference type="Gene3D" id="3.30.457.10">
    <property type="entry name" value="Copper amine oxidase-like, N-terminal domain"/>
    <property type="match status" value="1"/>
</dbReference>